<dbReference type="PANTHER" id="PTHR45780:SF2">
    <property type="entry name" value="ETHANOLAMINE-PHOSPHATE CYTIDYLYLTRANSFERASE"/>
    <property type="match status" value="1"/>
</dbReference>
<proteinExistence type="inferred from homology"/>
<evidence type="ECO:0000256" key="8">
    <source>
        <dbReference type="ARBA" id="ARBA00023264"/>
    </source>
</evidence>
<dbReference type="PANTHER" id="PTHR45780">
    <property type="entry name" value="ETHANOLAMINE-PHOSPHATE CYTIDYLYLTRANSFERASE"/>
    <property type="match status" value="1"/>
</dbReference>
<accession>A0A4D9D8K1</accession>
<dbReference type="NCBIfam" id="TIGR00125">
    <property type="entry name" value="cyt_tran_rel"/>
    <property type="match status" value="2"/>
</dbReference>
<dbReference type="Gene3D" id="3.40.50.620">
    <property type="entry name" value="HUPs"/>
    <property type="match status" value="2"/>
</dbReference>
<sequence>MSPSVESCDATAGGFSQGNGHNYKNKLQAIWCILQAKTLDLLDSPFMLSLTQRLAVLLEALGVPPPYPEPDQIVLCVTAVLSTLLLYFLLFGKRHRLRRKMLAKDLREARKKVQELEEKLLEMEVKEEGAGPKGDQEPVRIWMDGCFDMMHYGHMNAFRQGKALGTYLVVGVNSDATITACKGPPVMNDEERLAAVEGCRFVDEVVPDVPYIMDEDYLKMVMEKYRIDFVVHGDDPCIVNGRDVYELPQSMGKYRTIPRTEGVSTTDIVGRMLLMSRRHHQRTLSTGSQTGQLASEKKTQGGALQEGVSQIEALEQQLHHQEGAAFYRRSRFLTTSRMIRLFSAGMRAGPPQPGSQVVYIDGSWDMFHAGHVTTLKKIKEGRCLPEVRPVFLIVGVHNDQVVNAQRGSNFPIMNLHERVLSVLGCKYVDDVLIDAPYTVTREMIASLKLSLVLHGRHRDDIEDEGTWGGGVGGGREGGEGEEDPFAVPKEMKIFMEISSDCDLSVREIVSRIQKNQELFVAKYSKKKVAEDNYYNARYALEEEGNGGSEVRNGEH</sequence>
<dbReference type="AlphaFoldDB" id="A0A4D9D8K1"/>
<evidence type="ECO:0000256" key="1">
    <source>
        <dbReference type="ARBA" id="ARBA00005189"/>
    </source>
</evidence>
<evidence type="ECO:0000256" key="14">
    <source>
        <dbReference type="SAM" id="Phobius"/>
    </source>
</evidence>
<feature type="compositionally biased region" description="Gly residues" evidence="13">
    <location>
        <begin position="466"/>
        <end position="475"/>
    </location>
</feature>
<dbReference type="InterPro" id="IPR041723">
    <property type="entry name" value="CCT"/>
</dbReference>
<keyword evidence="8" id="KW-1208">Phospholipid metabolism</keyword>
<evidence type="ECO:0000313" key="16">
    <source>
        <dbReference type="EMBL" id="TFJ87334.1"/>
    </source>
</evidence>
<gene>
    <name evidence="16" type="ORF">NSK_001666</name>
</gene>
<keyword evidence="14" id="KW-0472">Membrane</keyword>
<organism evidence="16 17">
    <name type="scientific">Nannochloropsis salina CCMP1776</name>
    <dbReference type="NCBI Taxonomy" id="1027361"/>
    <lineage>
        <taxon>Eukaryota</taxon>
        <taxon>Sar</taxon>
        <taxon>Stramenopiles</taxon>
        <taxon>Ochrophyta</taxon>
        <taxon>Eustigmatophyceae</taxon>
        <taxon>Eustigmatales</taxon>
        <taxon>Monodopsidaceae</taxon>
        <taxon>Microchloropsis</taxon>
        <taxon>Microchloropsis salina</taxon>
    </lineage>
</organism>
<keyword evidence="3" id="KW-0444">Lipid biosynthesis</keyword>
<dbReference type="OrthoDB" id="40021at2759"/>
<dbReference type="CDD" id="cd02174">
    <property type="entry name" value="CCT"/>
    <property type="match status" value="1"/>
</dbReference>
<dbReference type="GO" id="GO:0005737">
    <property type="term" value="C:cytoplasm"/>
    <property type="evidence" value="ECO:0007669"/>
    <property type="project" value="TreeGrafter"/>
</dbReference>
<keyword evidence="6" id="KW-0443">Lipid metabolism</keyword>
<evidence type="ECO:0000256" key="5">
    <source>
        <dbReference type="ARBA" id="ARBA00022695"/>
    </source>
</evidence>
<dbReference type="InterPro" id="IPR014729">
    <property type="entry name" value="Rossmann-like_a/b/a_fold"/>
</dbReference>
<reference evidence="16 17" key="1">
    <citation type="submission" date="2019-01" db="EMBL/GenBank/DDBJ databases">
        <title>Nuclear Genome Assembly of the Microalgal Biofuel strain Nannochloropsis salina CCMP1776.</title>
        <authorList>
            <person name="Hovde B."/>
        </authorList>
    </citation>
    <scope>NUCLEOTIDE SEQUENCE [LARGE SCALE GENOMIC DNA]</scope>
    <source>
        <strain evidence="16 17">CCMP1776</strain>
    </source>
</reference>
<evidence type="ECO:0000256" key="3">
    <source>
        <dbReference type="ARBA" id="ARBA00022516"/>
    </source>
</evidence>
<keyword evidence="5" id="KW-0548">Nucleotidyltransferase</keyword>
<keyword evidence="12" id="KW-0175">Coiled coil</keyword>
<dbReference type="Proteomes" id="UP000355283">
    <property type="component" value="Unassembled WGS sequence"/>
</dbReference>
<dbReference type="EMBL" id="SDOX01000006">
    <property type="protein sequence ID" value="TFJ87334.1"/>
    <property type="molecule type" value="Genomic_DNA"/>
</dbReference>
<feature type="transmembrane region" description="Helical" evidence="14">
    <location>
        <begin position="72"/>
        <end position="91"/>
    </location>
</feature>
<comment type="pathway">
    <text evidence="1">Lipid metabolism.</text>
</comment>
<evidence type="ECO:0000256" key="13">
    <source>
        <dbReference type="SAM" id="MobiDB-lite"/>
    </source>
</evidence>
<comment type="pathway">
    <text evidence="9">Phospholipid metabolism; phosphatidylethanolamine biosynthesis; phosphatidylethanolamine from ethanolamine: step 2/3.</text>
</comment>
<evidence type="ECO:0000256" key="6">
    <source>
        <dbReference type="ARBA" id="ARBA00023098"/>
    </source>
</evidence>
<keyword evidence="17" id="KW-1185">Reference proteome</keyword>
<evidence type="ECO:0000259" key="15">
    <source>
        <dbReference type="Pfam" id="PF01467"/>
    </source>
</evidence>
<evidence type="ECO:0000256" key="7">
    <source>
        <dbReference type="ARBA" id="ARBA00023209"/>
    </source>
</evidence>
<dbReference type="EC" id="2.7.7.14" evidence="10"/>
<dbReference type="Pfam" id="PF01467">
    <property type="entry name" value="CTP_transf_like"/>
    <property type="match status" value="2"/>
</dbReference>
<evidence type="ECO:0000256" key="11">
    <source>
        <dbReference type="ARBA" id="ARBA00031473"/>
    </source>
</evidence>
<feature type="coiled-coil region" evidence="12">
    <location>
        <begin position="99"/>
        <end position="126"/>
    </location>
</feature>
<comment type="caution">
    <text evidence="16">The sequence shown here is derived from an EMBL/GenBank/DDBJ whole genome shotgun (WGS) entry which is preliminary data.</text>
</comment>
<feature type="domain" description="Cytidyltransferase-like" evidence="15">
    <location>
        <begin position="359"/>
        <end position="456"/>
    </location>
</feature>
<keyword evidence="14" id="KW-0812">Transmembrane</keyword>
<evidence type="ECO:0000256" key="2">
    <source>
        <dbReference type="ARBA" id="ARBA00010101"/>
    </source>
</evidence>
<keyword evidence="4" id="KW-0808">Transferase</keyword>
<evidence type="ECO:0000256" key="10">
    <source>
        <dbReference type="ARBA" id="ARBA00024221"/>
    </source>
</evidence>
<dbReference type="GO" id="GO:0006646">
    <property type="term" value="P:phosphatidylethanolamine biosynthetic process"/>
    <property type="evidence" value="ECO:0007669"/>
    <property type="project" value="UniProtKB-UniPathway"/>
</dbReference>
<dbReference type="UniPathway" id="UPA00558">
    <property type="reaction ID" value="UER00742"/>
</dbReference>
<evidence type="ECO:0000256" key="9">
    <source>
        <dbReference type="ARBA" id="ARBA00024191"/>
    </source>
</evidence>
<keyword evidence="7" id="KW-0594">Phospholipid biosynthesis</keyword>
<dbReference type="InterPro" id="IPR044608">
    <property type="entry name" value="Ect1/PCYT2"/>
</dbReference>
<name>A0A4D9D8K1_9STRA</name>
<evidence type="ECO:0000256" key="4">
    <source>
        <dbReference type="ARBA" id="ARBA00022679"/>
    </source>
</evidence>
<feature type="region of interest" description="Disordered" evidence="13">
    <location>
        <begin position="463"/>
        <end position="483"/>
    </location>
</feature>
<protein>
    <recommendedName>
        <fullName evidence="10">ethanolamine-phosphate cytidylyltransferase</fullName>
        <ecNumber evidence="10">2.7.7.14</ecNumber>
    </recommendedName>
    <alternativeName>
        <fullName evidence="11">CTP:phosphoethanolamine cytidylyltransferase</fullName>
    </alternativeName>
</protein>
<comment type="similarity">
    <text evidence="2">Belongs to the cytidylyltransferase family.</text>
</comment>
<evidence type="ECO:0000256" key="12">
    <source>
        <dbReference type="SAM" id="Coils"/>
    </source>
</evidence>
<dbReference type="GO" id="GO:0004306">
    <property type="term" value="F:ethanolamine-phosphate cytidylyltransferase activity"/>
    <property type="evidence" value="ECO:0007669"/>
    <property type="project" value="UniProtKB-EC"/>
</dbReference>
<dbReference type="SUPFAM" id="SSF52374">
    <property type="entry name" value="Nucleotidylyl transferase"/>
    <property type="match status" value="2"/>
</dbReference>
<feature type="domain" description="Cytidyltransferase-like" evidence="15">
    <location>
        <begin position="143"/>
        <end position="270"/>
    </location>
</feature>
<evidence type="ECO:0000313" key="17">
    <source>
        <dbReference type="Proteomes" id="UP000355283"/>
    </source>
</evidence>
<dbReference type="InterPro" id="IPR004821">
    <property type="entry name" value="Cyt_trans-like"/>
</dbReference>
<keyword evidence="14" id="KW-1133">Transmembrane helix</keyword>